<evidence type="ECO:0000313" key="2">
    <source>
        <dbReference type="Proteomes" id="UP000821845"/>
    </source>
</evidence>
<comment type="caution">
    <text evidence="1">The sequence shown here is derived from an EMBL/GenBank/DDBJ whole genome shotgun (WGS) entry which is preliminary data.</text>
</comment>
<accession>A0ACB7SDE4</accession>
<proteinExistence type="predicted"/>
<protein>
    <submittedName>
        <fullName evidence="1">Uncharacterized protein</fullName>
    </submittedName>
</protein>
<organism evidence="1 2">
    <name type="scientific">Hyalomma asiaticum</name>
    <name type="common">Tick</name>
    <dbReference type="NCBI Taxonomy" id="266040"/>
    <lineage>
        <taxon>Eukaryota</taxon>
        <taxon>Metazoa</taxon>
        <taxon>Ecdysozoa</taxon>
        <taxon>Arthropoda</taxon>
        <taxon>Chelicerata</taxon>
        <taxon>Arachnida</taxon>
        <taxon>Acari</taxon>
        <taxon>Parasitiformes</taxon>
        <taxon>Ixodida</taxon>
        <taxon>Ixodoidea</taxon>
        <taxon>Ixodidae</taxon>
        <taxon>Hyalomminae</taxon>
        <taxon>Hyalomma</taxon>
    </lineage>
</organism>
<reference evidence="1" key="1">
    <citation type="submission" date="2020-05" db="EMBL/GenBank/DDBJ databases">
        <title>Large-scale comparative analyses of tick genomes elucidate their genetic diversity and vector capacities.</title>
        <authorList>
            <person name="Jia N."/>
            <person name="Wang J."/>
            <person name="Shi W."/>
            <person name="Du L."/>
            <person name="Sun Y."/>
            <person name="Zhan W."/>
            <person name="Jiang J."/>
            <person name="Wang Q."/>
            <person name="Zhang B."/>
            <person name="Ji P."/>
            <person name="Sakyi L.B."/>
            <person name="Cui X."/>
            <person name="Yuan T."/>
            <person name="Jiang B."/>
            <person name="Yang W."/>
            <person name="Lam T.T.-Y."/>
            <person name="Chang Q."/>
            <person name="Ding S."/>
            <person name="Wang X."/>
            <person name="Zhu J."/>
            <person name="Ruan X."/>
            <person name="Zhao L."/>
            <person name="Wei J."/>
            <person name="Que T."/>
            <person name="Du C."/>
            <person name="Cheng J."/>
            <person name="Dai P."/>
            <person name="Han X."/>
            <person name="Huang E."/>
            <person name="Gao Y."/>
            <person name="Liu J."/>
            <person name="Shao H."/>
            <person name="Ye R."/>
            <person name="Li L."/>
            <person name="Wei W."/>
            <person name="Wang X."/>
            <person name="Wang C."/>
            <person name="Yang T."/>
            <person name="Huo Q."/>
            <person name="Li W."/>
            <person name="Guo W."/>
            <person name="Chen H."/>
            <person name="Zhou L."/>
            <person name="Ni X."/>
            <person name="Tian J."/>
            <person name="Zhou Y."/>
            <person name="Sheng Y."/>
            <person name="Liu T."/>
            <person name="Pan Y."/>
            <person name="Xia L."/>
            <person name="Li J."/>
            <person name="Zhao F."/>
            <person name="Cao W."/>
        </authorList>
    </citation>
    <scope>NUCLEOTIDE SEQUENCE</scope>
    <source>
        <strain evidence="1">Hyas-2018</strain>
    </source>
</reference>
<dbReference type="Proteomes" id="UP000821845">
    <property type="component" value="Chromosome 4"/>
</dbReference>
<dbReference type="EMBL" id="CM023484">
    <property type="protein sequence ID" value="KAH6932878.1"/>
    <property type="molecule type" value="Genomic_DNA"/>
</dbReference>
<name>A0ACB7SDE4_HYAAI</name>
<gene>
    <name evidence="1" type="ORF">HPB50_010486</name>
</gene>
<sequence>MWSRYSNHEAPTQQCLERVKRDLAEFHADPPPGVFMAADENDITTVHAIVTGAPGTSYEGGFFHLLFKCTNRYPMSPPMVRFMTTDGGRARFSPHISSGGHICLSLLGTMAGPRWTPAHNLSALAVSIQSMLDDDINCVDSAWEHILLGYWGKGNSKNIRYQTLTVAVCGTIESCLEDGCPFPPILRDQLLDKFLENFENYEKMAMKELAESQGGLLSWIAIENKYETLVARLRKLKVRVQKRNGSRTVVAAS</sequence>
<evidence type="ECO:0000313" key="1">
    <source>
        <dbReference type="EMBL" id="KAH6932878.1"/>
    </source>
</evidence>
<keyword evidence="2" id="KW-1185">Reference proteome</keyword>